<dbReference type="PANTHER" id="PTHR33223:SF10">
    <property type="entry name" value="AMINOTRANSFERASE-LIKE PLANT MOBILE DOMAIN-CONTAINING PROTEIN"/>
    <property type="match status" value="1"/>
</dbReference>
<evidence type="ECO:0000259" key="1">
    <source>
        <dbReference type="Pfam" id="PF03732"/>
    </source>
</evidence>
<name>A0A7J0DL35_9ERIC</name>
<feature type="domain" description="Retrotransposon gag" evidence="1">
    <location>
        <begin position="56"/>
        <end position="122"/>
    </location>
</feature>
<proteinExistence type="predicted"/>
<dbReference type="Proteomes" id="UP000585474">
    <property type="component" value="Unassembled WGS sequence"/>
</dbReference>
<keyword evidence="3" id="KW-1185">Reference proteome</keyword>
<dbReference type="OrthoDB" id="1432783at2759"/>
<dbReference type="AlphaFoldDB" id="A0A7J0DL35"/>
<protein>
    <recommendedName>
        <fullName evidence="1">Retrotransposon gag domain-containing protein</fullName>
    </recommendedName>
</protein>
<dbReference type="EMBL" id="BJWL01000249">
    <property type="protein sequence ID" value="GFS36396.1"/>
    <property type="molecule type" value="Genomic_DNA"/>
</dbReference>
<reference evidence="3" key="1">
    <citation type="submission" date="2019-07" db="EMBL/GenBank/DDBJ databases">
        <title>De Novo Assembly of kiwifruit Actinidia rufa.</title>
        <authorList>
            <person name="Sugita-Konishi S."/>
            <person name="Sato K."/>
            <person name="Mori E."/>
            <person name="Abe Y."/>
            <person name="Kisaki G."/>
            <person name="Hamano K."/>
            <person name="Suezawa K."/>
            <person name="Otani M."/>
            <person name="Fukuda T."/>
            <person name="Manabe T."/>
            <person name="Gomi K."/>
            <person name="Tabuchi M."/>
            <person name="Akimitsu K."/>
            <person name="Kataoka I."/>
        </authorList>
    </citation>
    <scope>NUCLEOTIDE SEQUENCE [LARGE SCALE GENOMIC DNA]</scope>
    <source>
        <strain evidence="3">cv. Fuchu</strain>
    </source>
</reference>
<organism evidence="2 3">
    <name type="scientific">Actinidia rufa</name>
    <dbReference type="NCBI Taxonomy" id="165716"/>
    <lineage>
        <taxon>Eukaryota</taxon>
        <taxon>Viridiplantae</taxon>
        <taxon>Streptophyta</taxon>
        <taxon>Embryophyta</taxon>
        <taxon>Tracheophyta</taxon>
        <taxon>Spermatophyta</taxon>
        <taxon>Magnoliopsida</taxon>
        <taxon>eudicotyledons</taxon>
        <taxon>Gunneridae</taxon>
        <taxon>Pentapetalae</taxon>
        <taxon>asterids</taxon>
        <taxon>Ericales</taxon>
        <taxon>Actinidiaceae</taxon>
        <taxon>Actinidia</taxon>
    </lineage>
</organism>
<dbReference type="Pfam" id="PF03732">
    <property type="entry name" value="Retrotrans_gag"/>
    <property type="match status" value="1"/>
</dbReference>
<accession>A0A7J0DL35</accession>
<evidence type="ECO:0000313" key="2">
    <source>
        <dbReference type="EMBL" id="GFS36396.1"/>
    </source>
</evidence>
<gene>
    <name evidence="2" type="ORF">Acr_00g0045730</name>
</gene>
<sequence>MRVKVSSKFKPPSQLGVYEGKTDPIDHLDSYKNLMSLQEFSDELMCKAFLATLKWSTRSWFRKLSPKIIDSFDDLSKLFVANFMSYRVRQKNASHLFIVHQKDGESLKDYVKCFNQAVLKVVMAKMEGLRPGSLFDSLFKNFIETLSTLQSKTDKYIVAKELVEAKREEGMTTKGRSLTLIEQHTETR</sequence>
<comment type="caution">
    <text evidence="2">The sequence shown here is derived from an EMBL/GenBank/DDBJ whole genome shotgun (WGS) entry which is preliminary data.</text>
</comment>
<dbReference type="PANTHER" id="PTHR33223">
    <property type="entry name" value="CCHC-TYPE DOMAIN-CONTAINING PROTEIN"/>
    <property type="match status" value="1"/>
</dbReference>
<dbReference type="InterPro" id="IPR005162">
    <property type="entry name" value="Retrotrans_gag_dom"/>
</dbReference>
<evidence type="ECO:0000313" key="3">
    <source>
        <dbReference type="Proteomes" id="UP000585474"/>
    </source>
</evidence>